<feature type="region of interest" description="Disordered" evidence="1">
    <location>
        <begin position="910"/>
        <end position="934"/>
    </location>
</feature>
<dbReference type="InterPro" id="IPR032472">
    <property type="entry name" value="ArgoL2"/>
</dbReference>
<dbReference type="PROSITE" id="PS50821">
    <property type="entry name" value="PAZ"/>
    <property type="match status" value="1"/>
</dbReference>
<feature type="non-terminal residue" evidence="4">
    <location>
        <position position="1"/>
    </location>
</feature>
<dbReference type="InterPro" id="IPR003100">
    <property type="entry name" value="PAZ_dom"/>
</dbReference>
<dbReference type="AlphaFoldDB" id="A0A9P4Z187"/>
<reference evidence="4" key="1">
    <citation type="submission" date="2020-03" db="EMBL/GenBank/DDBJ databases">
        <title>Site-based positive gene gene selection in Geosmithia morbida across the United States reveals a broad range of putative effectors and factors for local host and environmental adapation.</title>
        <authorList>
            <person name="Onufrak A."/>
            <person name="Murdoch R.W."/>
            <person name="Gazis R."/>
            <person name="Huff M."/>
            <person name="Staton M."/>
            <person name="Klingeman W."/>
            <person name="Hadziabdic D."/>
        </authorList>
    </citation>
    <scope>NUCLEOTIDE SEQUENCE</scope>
    <source>
        <strain evidence="4">1262</strain>
    </source>
</reference>
<dbReference type="InterPro" id="IPR036085">
    <property type="entry name" value="PAZ_dom_sf"/>
</dbReference>
<gene>
    <name evidence="4" type="ORF">GMORB2_0805</name>
</gene>
<evidence type="ECO:0000313" key="5">
    <source>
        <dbReference type="Proteomes" id="UP000749293"/>
    </source>
</evidence>
<dbReference type="OrthoDB" id="10252740at2759"/>
<dbReference type="SMART" id="SM00950">
    <property type="entry name" value="Piwi"/>
    <property type="match status" value="1"/>
</dbReference>
<name>A0A9P4Z187_9HYPO</name>
<dbReference type="SUPFAM" id="SSF101690">
    <property type="entry name" value="PAZ domain"/>
    <property type="match status" value="1"/>
</dbReference>
<dbReference type="Gene3D" id="3.30.420.10">
    <property type="entry name" value="Ribonuclease H-like superfamily/Ribonuclease H"/>
    <property type="match status" value="1"/>
</dbReference>
<dbReference type="PROSITE" id="PS50822">
    <property type="entry name" value="PIWI"/>
    <property type="match status" value="1"/>
</dbReference>
<accession>A0A9P4Z187</accession>
<dbReference type="RefSeq" id="XP_035324213.1">
    <property type="nucleotide sequence ID" value="XM_035462789.1"/>
</dbReference>
<dbReference type="InterPro" id="IPR045246">
    <property type="entry name" value="Piwi_ago-like"/>
</dbReference>
<dbReference type="InterPro" id="IPR012337">
    <property type="entry name" value="RNaseH-like_sf"/>
</dbReference>
<dbReference type="InterPro" id="IPR014811">
    <property type="entry name" value="ArgoL1"/>
</dbReference>
<proteinExistence type="predicted"/>
<dbReference type="Pfam" id="PF08699">
    <property type="entry name" value="ArgoL1"/>
    <property type="match status" value="1"/>
</dbReference>
<dbReference type="SUPFAM" id="SSF53098">
    <property type="entry name" value="Ribonuclease H-like"/>
    <property type="match status" value="1"/>
</dbReference>
<sequence>EAVEAVEATVATAIEAVAGDVAAVELTVAELTVEVVLAGAVETMLAEEAEEGAEVEIVEVEEGATMPAEVEIVEAEGEVTMPAEAEIVAVGEATVDEVVMEDVAVAALAAHLKSTQGIDVLNGSVDATIRKLEDDVLQRLHGSSAVDDLSKKAGKLSIASKGSSSALASFDEYFPVRPSFGTNGTPVVLWANYFAIKVKAPSLWSYTVNIEEMAKDDGKKKAAGQVKGRKLRLVMEKVLVHYSGKTVVATEFKSQLVSLDRLPLDVNPIEISVPFESDPDMSDSFSVTINGPFEANLDELGTYLQTQDLRADDHVFPRFQESVTALNIVMGFTPRSKSDQIATVGGSRFFPFGPQFDKERAIRDLHQRFGPRPLEALRGFFQSVRPATGQLLLNTNVTCGTFRNSGNAVAIFQKLGITGVPRPKTDDRLRRHLRNVAKMLSKSRVWVDVKLSTGQMVRRSKAIHSLATSFDIPRGGDPQKPKIDAGFEFAAPRNIKFFLKEGNGGRYITVEEHYKQKYGMELGDYPVFNLGNSKNPTYFPAELVEIQPGQGVKTKLKQDETTQMLDHACNPPSFNADLIEKNSRRTLGLDSPFLNDFGISVDRKFLAVDGRKLPAPTVYYKRKEKPSSVPVDKGSWNFKACTVTRGADIKSWSVVQIKLSGNARLQSEQFLDEFSDFMRMSGLTVPRRTACPRPVLQQWEANGPEMDEVFRWAKSKDIKFLVFILSSRADSSLYGRIKTLGDCLHGVHTSCMVSDKMTKGGMSYAANIVLKMNLKAGGANHALPNDLKLLRAGKTMVVGYDVTHPTNMAPPKAGKDEPPSLVGMVSSIDTDLAQWPSTAWEQSSRQEMLGDGLVDAFRRHLGLWQKSNGGSLPANIVIYRDGVSESQFSQVVEQEIPRIRKACRDMYHHHAAAAARGGGKKGGGKPPKQQQNAPSAILPRITLAISVKRHQTRFFPAQDGCAEGSTGNVQAGTIVDRGVTQARYWDFFLTAHHALKGTARPARYTVLVDEIFRADYGIAAAANELEALTHQMCYLYGRATKAVSICPPAYYADIVCERARAHRPDMFDDSDDAMTLETGSVSGATTGGAVSGPSVHADLADSMYYI</sequence>
<dbReference type="SMART" id="SM01163">
    <property type="entry name" value="DUF1785"/>
    <property type="match status" value="1"/>
</dbReference>
<keyword evidence="5" id="KW-1185">Reference proteome</keyword>
<evidence type="ECO:0000259" key="2">
    <source>
        <dbReference type="PROSITE" id="PS50821"/>
    </source>
</evidence>
<evidence type="ECO:0000256" key="1">
    <source>
        <dbReference type="SAM" id="MobiDB-lite"/>
    </source>
</evidence>
<dbReference type="CDD" id="cd04657">
    <property type="entry name" value="Piwi_ago-like"/>
    <property type="match status" value="1"/>
</dbReference>
<protein>
    <submittedName>
        <fullName evidence="4">Piwi domain</fullName>
    </submittedName>
</protein>
<dbReference type="InterPro" id="IPR036397">
    <property type="entry name" value="RNaseH_sf"/>
</dbReference>
<dbReference type="GeneID" id="55967035"/>
<organism evidence="4 5">
    <name type="scientific">Geosmithia morbida</name>
    <dbReference type="NCBI Taxonomy" id="1094350"/>
    <lineage>
        <taxon>Eukaryota</taxon>
        <taxon>Fungi</taxon>
        <taxon>Dikarya</taxon>
        <taxon>Ascomycota</taxon>
        <taxon>Pezizomycotina</taxon>
        <taxon>Sordariomycetes</taxon>
        <taxon>Hypocreomycetidae</taxon>
        <taxon>Hypocreales</taxon>
        <taxon>Bionectriaceae</taxon>
        <taxon>Geosmithia</taxon>
    </lineage>
</organism>
<evidence type="ECO:0000313" key="4">
    <source>
        <dbReference type="EMBL" id="KAF4125561.1"/>
    </source>
</evidence>
<dbReference type="CDD" id="cd02846">
    <property type="entry name" value="PAZ_argonaute_like"/>
    <property type="match status" value="1"/>
</dbReference>
<dbReference type="Gene3D" id="2.170.260.10">
    <property type="entry name" value="paz domain"/>
    <property type="match status" value="1"/>
</dbReference>
<dbReference type="Pfam" id="PF16486">
    <property type="entry name" value="ArgoN"/>
    <property type="match status" value="1"/>
</dbReference>
<comment type="caution">
    <text evidence="4">The sequence shown here is derived from an EMBL/GenBank/DDBJ whole genome shotgun (WGS) entry which is preliminary data.</text>
</comment>
<dbReference type="InterPro" id="IPR003165">
    <property type="entry name" value="Piwi"/>
</dbReference>
<feature type="domain" description="PAZ" evidence="2">
    <location>
        <begin position="444"/>
        <end position="548"/>
    </location>
</feature>
<dbReference type="Gene3D" id="3.40.50.2300">
    <property type="match status" value="1"/>
</dbReference>
<dbReference type="Proteomes" id="UP000749293">
    <property type="component" value="Unassembled WGS sequence"/>
</dbReference>
<evidence type="ECO:0000259" key="3">
    <source>
        <dbReference type="PROSITE" id="PS50822"/>
    </source>
</evidence>
<dbReference type="InterPro" id="IPR032474">
    <property type="entry name" value="Argonaute_N"/>
</dbReference>
<dbReference type="EMBL" id="JAANYQ010000002">
    <property type="protein sequence ID" value="KAF4125561.1"/>
    <property type="molecule type" value="Genomic_DNA"/>
</dbReference>
<dbReference type="Pfam" id="PF02171">
    <property type="entry name" value="Piwi"/>
    <property type="match status" value="1"/>
</dbReference>
<dbReference type="Pfam" id="PF16488">
    <property type="entry name" value="ArgoL2"/>
    <property type="match status" value="1"/>
</dbReference>
<dbReference type="PANTHER" id="PTHR22891">
    <property type="entry name" value="EUKARYOTIC TRANSLATION INITIATION FACTOR 2C"/>
    <property type="match status" value="1"/>
</dbReference>
<dbReference type="Pfam" id="PF02170">
    <property type="entry name" value="PAZ"/>
    <property type="match status" value="1"/>
</dbReference>
<feature type="domain" description="Piwi" evidence="3">
    <location>
        <begin position="720"/>
        <end position="1064"/>
    </location>
</feature>
<dbReference type="GO" id="GO:0003723">
    <property type="term" value="F:RNA binding"/>
    <property type="evidence" value="ECO:0007669"/>
    <property type="project" value="InterPro"/>
</dbReference>